<name>A0A131Z8G9_RHIAP</name>
<accession>A0A131Z8G9</accession>
<proteinExistence type="predicted"/>
<reference evidence="1" key="1">
    <citation type="journal article" date="2016" name="Ticks Tick Borne Dis.">
        <title>De novo assembly and annotation of the salivary gland transcriptome of Rhipicephalus appendiculatus male and female ticks during blood feeding.</title>
        <authorList>
            <person name="de Castro M.H."/>
            <person name="de Klerk D."/>
            <person name="Pienaar R."/>
            <person name="Latif A.A."/>
            <person name="Rees D.J."/>
            <person name="Mans B.J."/>
        </authorList>
    </citation>
    <scope>NUCLEOTIDE SEQUENCE</scope>
    <source>
        <tissue evidence="1">Salivary glands</tissue>
    </source>
</reference>
<organism evidence="1">
    <name type="scientific">Rhipicephalus appendiculatus</name>
    <name type="common">Brown ear tick</name>
    <dbReference type="NCBI Taxonomy" id="34631"/>
    <lineage>
        <taxon>Eukaryota</taxon>
        <taxon>Metazoa</taxon>
        <taxon>Ecdysozoa</taxon>
        <taxon>Arthropoda</taxon>
        <taxon>Chelicerata</taxon>
        <taxon>Arachnida</taxon>
        <taxon>Acari</taxon>
        <taxon>Parasitiformes</taxon>
        <taxon>Ixodida</taxon>
        <taxon>Ixodoidea</taxon>
        <taxon>Ixodidae</taxon>
        <taxon>Rhipicephalinae</taxon>
        <taxon>Rhipicephalus</taxon>
        <taxon>Rhipicephalus</taxon>
    </lineage>
</organism>
<feature type="non-terminal residue" evidence="1">
    <location>
        <position position="1"/>
    </location>
</feature>
<evidence type="ECO:0000313" key="1">
    <source>
        <dbReference type="EMBL" id="JAP87649.1"/>
    </source>
</evidence>
<dbReference type="EMBL" id="GEDV01000908">
    <property type="protein sequence ID" value="JAP87649.1"/>
    <property type="molecule type" value="Transcribed_RNA"/>
</dbReference>
<sequence length="161" mass="18566">HNKYRMDREVDRVLNAPIHNKYTNGSYFNLAVKLGKHHSGYLPVLSGLQSCGKHQYSTVVVHTESMKLLGSCNFVYLCTQNAHAHIKYKHCYTVHKTLMDNRECHSTIAHFITRFKRHVGQYSDTGVLTPYNRQIDKSQCMQCTTKRHIQGTVNVLQNMLS</sequence>
<protein>
    <submittedName>
        <fullName evidence="1">Uncharacterized protein</fullName>
    </submittedName>
</protein>
<dbReference type="AlphaFoldDB" id="A0A131Z8G9"/>